<dbReference type="InterPro" id="IPR036249">
    <property type="entry name" value="Thioredoxin-like_sf"/>
</dbReference>
<dbReference type="SFLD" id="SFLDG00358">
    <property type="entry name" value="Main_(cytGST)"/>
    <property type="match status" value="1"/>
</dbReference>
<keyword evidence="8" id="KW-1185">Reference proteome</keyword>
<dbReference type="PROSITE" id="PS50404">
    <property type="entry name" value="GST_NTER"/>
    <property type="match status" value="1"/>
</dbReference>
<dbReference type="InterPro" id="IPR004045">
    <property type="entry name" value="Glutathione_S-Trfase_N"/>
</dbReference>
<feature type="domain" description="GST C-terminal" evidence="6">
    <location>
        <begin position="89"/>
        <end position="210"/>
    </location>
</feature>
<dbReference type="InterPro" id="IPR004046">
    <property type="entry name" value="GST_C"/>
</dbReference>
<dbReference type="CDD" id="cd03187">
    <property type="entry name" value="GST_C_Phi"/>
    <property type="match status" value="1"/>
</dbReference>
<evidence type="ECO:0000313" key="7">
    <source>
        <dbReference type="EMBL" id="GJS56532.1"/>
    </source>
</evidence>
<gene>
    <name evidence="7" type="ORF">Tco_0629894</name>
</gene>
<dbReference type="Pfam" id="PF00043">
    <property type="entry name" value="GST_C"/>
    <property type="match status" value="1"/>
</dbReference>
<accession>A0ABQ4WUG9</accession>
<reference evidence="7" key="1">
    <citation type="journal article" date="2022" name="Int. J. Mol. Sci.">
        <title>Draft Genome of Tanacetum Coccineum: Genomic Comparison of Closely Related Tanacetum-Family Plants.</title>
        <authorList>
            <person name="Yamashiro T."/>
            <person name="Shiraishi A."/>
            <person name="Nakayama K."/>
            <person name="Satake H."/>
        </authorList>
    </citation>
    <scope>NUCLEOTIDE SEQUENCE</scope>
</reference>
<dbReference type="InterPro" id="IPR034347">
    <property type="entry name" value="GST_Phi_C"/>
</dbReference>
<dbReference type="Proteomes" id="UP001151760">
    <property type="component" value="Unassembled WGS sequence"/>
</dbReference>
<dbReference type="PANTHER" id="PTHR43900:SF47">
    <property type="entry name" value="GLUTATHIONE S-TRANSFERASE F6-RELATED"/>
    <property type="match status" value="1"/>
</dbReference>
<sequence>MTIKVFGANGSTSTLRVLACLAEKDLDYEFVTVDMPNKEHKKPEYLSRNPFGQVPVLEDGDLKLFESRAITQYLAHTYADKGTDLIIKDPKKMAILAVWIEVESQKFDPAASKLAWELAYKPIFGMTTDDAIVDEYEKKLSEVLDVYESRLSHSKYLGGDSFTLADLHHLPNLKYLMGTNAKKLFDARPHVSAWAAEIQSRPAWIKAFTS</sequence>
<dbReference type="InterPro" id="IPR036282">
    <property type="entry name" value="Glutathione-S-Trfase_C_sf"/>
</dbReference>
<dbReference type="EMBL" id="BQNB010008942">
    <property type="protein sequence ID" value="GJS56532.1"/>
    <property type="molecule type" value="Genomic_DNA"/>
</dbReference>
<dbReference type="SUPFAM" id="SSF47616">
    <property type="entry name" value="GST C-terminal domain-like"/>
    <property type="match status" value="1"/>
</dbReference>
<evidence type="ECO:0000256" key="4">
    <source>
        <dbReference type="ARBA" id="ARBA00047960"/>
    </source>
</evidence>
<dbReference type="EC" id="2.5.1.18" evidence="2"/>
<dbReference type="SFLD" id="SFLDS00019">
    <property type="entry name" value="Glutathione_Transferase_(cytos"/>
    <property type="match status" value="1"/>
</dbReference>
<dbReference type="CDD" id="cd03053">
    <property type="entry name" value="GST_N_Phi"/>
    <property type="match status" value="1"/>
</dbReference>
<feature type="domain" description="GST N-terminal" evidence="5">
    <location>
        <begin position="1"/>
        <end position="82"/>
    </location>
</feature>
<dbReference type="Gene3D" id="1.20.1050.10">
    <property type="match status" value="1"/>
</dbReference>
<dbReference type="SFLD" id="SFLDG01154">
    <property type="entry name" value="Main.5:_Phi-like"/>
    <property type="match status" value="1"/>
</dbReference>
<comment type="catalytic activity">
    <reaction evidence="4">
        <text>RX + glutathione = an S-substituted glutathione + a halide anion + H(+)</text>
        <dbReference type="Rhea" id="RHEA:16437"/>
        <dbReference type="ChEBI" id="CHEBI:15378"/>
        <dbReference type="ChEBI" id="CHEBI:16042"/>
        <dbReference type="ChEBI" id="CHEBI:17792"/>
        <dbReference type="ChEBI" id="CHEBI:57925"/>
        <dbReference type="ChEBI" id="CHEBI:90779"/>
        <dbReference type="EC" id="2.5.1.18"/>
    </reaction>
</comment>
<dbReference type="PROSITE" id="PS50405">
    <property type="entry name" value="GST_CTER"/>
    <property type="match status" value="1"/>
</dbReference>
<dbReference type="InterPro" id="IPR040079">
    <property type="entry name" value="Glutathione_S-Trfase"/>
</dbReference>
<evidence type="ECO:0000256" key="1">
    <source>
        <dbReference type="ARBA" id="ARBA00010128"/>
    </source>
</evidence>
<evidence type="ECO:0000259" key="6">
    <source>
        <dbReference type="PROSITE" id="PS50405"/>
    </source>
</evidence>
<dbReference type="SUPFAM" id="SSF52833">
    <property type="entry name" value="Thioredoxin-like"/>
    <property type="match status" value="1"/>
</dbReference>
<name>A0ABQ4WUG9_9ASTR</name>
<reference evidence="7" key="2">
    <citation type="submission" date="2022-01" db="EMBL/GenBank/DDBJ databases">
        <authorList>
            <person name="Yamashiro T."/>
            <person name="Shiraishi A."/>
            <person name="Satake H."/>
            <person name="Nakayama K."/>
        </authorList>
    </citation>
    <scope>NUCLEOTIDE SEQUENCE</scope>
</reference>
<organism evidence="7 8">
    <name type="scientific">Tanacetum coccineum</name>
    <dbReference type="NCBI Taxonomy" id="301880"/>
    <lineage>
        <taxon>Eukaryota</taxon>
        <taxon>Viridiplantae</taxon>
        <taxon>Streptophyta</taxon>
        <taxon>Embryophyta</taxon>
        <taxon>Tracheophyta</taxon>
        <taxon>Spermatophyta</taxon>
        <taxon>Magnoliopsida</taxon>
        <taxon>eudicotyledons</taxon>
        <taxon>Gunneridae</taxon>
        <taxon>Pentapetalae</taxon>
        <taxon>asterids</taxon>
        <taxon>campanulids</taxon>
        <taxon>Asterales</taxon>
        <taxon>Asteraceae</taxon>
        <taxon>Asteroideae</taxon>
        <taxon>Anthemideae</taxon>
        <taxon>Anthemidinae</taxon>
        <taxon>Tanacetum</taxon>
    </lineage>
</organism>
<dbReference type="Pfam" id="PF02798">
    <property type="entry name" value="GST_N"/>
    <property type="match status" value="1"/>
</dbReference>
<evidence type="ECO:0000256" key="2">
    <source>
        <dbReference type="ARBA" id="ARBA00012452"/>
    </source>
</evidence>
<proteinExistence type="inferred from homology"/>
<keyword evidence="3" id="KW-0808">Transferase</keyword>
<evidence type="ECO:0000256" key="3">
    <source>
        <dbReference type="ARBA" id="ARBA00022679"/>
    </source>
</evidence>
<evidence type="ECO:0000259" key="5">
    <source>
        <dbReference type="PROSITE" id="PS50404"/>
    </source>
</evidence>
<dbReference type="Gene3D" id="3.40.30.10">
    <property type="entry name" value="Glutaredoxin"/>
    <property type="match status" value="1"/>
</dbReference>
<comment type="similarity">
    <text evidence="1">Belongs to the GST superfamily. Phi family.</text>
</comment>
<dbReference type="PANTHER" id="PTHR43900">
    <property type="entry name" value="GLUTATHIONE S-TRANSFERASE RHO"/>
    <property type="match status" value="1"/>
</dbReference>
<evidence type="ECO:0000313" key="8">
    <source>
        <dbReference type="Proteomes" id="UP001151760"/>
    </source>
</evidence>
<comment type="caution">
    <text evidence="7">The sequence shown here is derived from an EMBL/GenBank/DDBJ whole genome shotgun (WGS) entry which is preliminary data.</text>
</comment>
<protein>
    <recommendedName>
        <fullName evidence="2">glutathione transferase</fullName>
        <ecNumber evidence="2">2.5.1.18</ecNumber>
    </recommendedName>
</protein>
<dbReference type="InterPro" id="IPR010987">
    <property type="entry name" value="Glutathione-S-Trfase_C-like"/>
</dbReference>